<protein>
    <recommendedName>
        <fullName evidence="2">histidine kinase</fullName>
        <ecNumber evidence="2">2.7.13.3</ecNumber>
    </recommendedName>
</protein>
<dbReference type="SUPFAM" id="SSF47384">
    <property type="entry name" value="Homodimeric domain of signal transducing histidine kinase"/>
    <property type="match status" value="1"/>
</dbReference>
<dbReference type="InterPro" id="IPR029016">
    <property type="entry name" value="GAF-like_dom_sf"/>
</dbReference>
<dbReference type="OrthoDB" id="9811889at2"/>
<dbReference type="AlphaFoldDB" id="A0A6N6M5L9"/>
<gene>
    <name evidence="4" type="ORF">F3059_06030</name>
</gene>
<dbReference type="InterPro" id="IPR003018">
    <property type="entry name" value="GAF"/>
</dbReference>
<evidence type="ECO:0000256" key="1">
    <source>
        <dbReference type="ARBA" id="ARBA00000085"/>
    </source>
</evidence>
<dbReference type="InterPro" id="IPR035965">
    <property type="entry name" value="PAS-like_dom_sf"/>
</dbReference>
<dbReference type="InterPro" id="IPR036097">
    <property type="entry name" value="HisK_dim/P_sf"/>
</dbReference>
<dbReference type="Gene3D" id="3.30.450.40">
    <property type="match status" value="1"/>
</dbReference>
<dbReference type="EMBL" id="WACR01000004">
    <property type="protein sequence ID" value="KAB1064909.1"/>
    <property type="molecule type" value="Genomic_DNA"/>
</dbReference>
<dbReference type="RefSeq" id="WP_151167229.1">
    <property type="nucleotide sequence ID" value="NZ_WACR01000004.1"/>
</dbReference>
<accession>A0A6N6M5L9</accession>
<dbReference type="SUPFAM" id="SSF55781">
    <property type="entry name" value="GAF domain-like"/>
    <property type="match status" value="1"/>
</dbReference>
<evidence type="ECO:0000256" key="2">
    <source>
        <dbReference type="ARBA" id="ARBA00012438"/>
    </source>
</evidence>
<comment type="catalytic activity">
    <reaction evidence="1">
        <text>ATP + protein L-histidine = ADP + protein N-phospho-L-histidine.</text>
        <dbReference type="EC" id="2.7.13.3"/>
    </reaction>
</comment>
<feature type="domain" description="GAF" evidence="3">
    <location>
        <begin position="17"/>
        <end position="160"/>
    </location>
</feature>
<dbReference type="SMART" id="SM00065">
    <property type="entry name" value="GAF"/>
    <property type="match status" value="1"/>
</dbReference>
<evidence type="ECO:0000259" key="3">
    <source>
        <dbReference type="SMART" id="SM00065"/>
    </source>
</evidence>
<evidence type="ECO:0000313" key="5">
    <source>
        <dbReference type="Proteomes" id="UP000435357"/>
    </source>
</evidence>
<dbReference type="PANTHER" id="PTHR43102:SF2">
    <property type="entry name" value="GAF DOMAIN-CONTAINING PROTEIN"/>
    <property type="match status" value="1"/>
</dbReference>
<dbReference type="InterPro" id="IPR003661">
    <property type="entry name" value="HisK_dim/P_dom"/>
</dbReference>
<dbReference type="CDD" id="cd00082">
    <property type="entry name" value="HisKA"/>
    <property type="match status" value="1"/>
</dbReference>
<dbReference type="PANTHER" id="PTHR43102">
    <property type="entry name" value="SLR1143 PROTEIN"/>
    <property type="match status" value="1"/>
</dbReference>
<dbReference type="SUPFAM" id="SSF55785">
    <property type="entry name" value="PYP-like sensor domain (PAS domain)"/>
    <property type="match status" value="1"/>
</dbReference>
<comment type="caution">
    <text evidence="4">The sequence shown here is derived from an EMBL/GenBank/DDBJ whole genome shotgun (WGS) entry which is preliminary data.</text>
</comment>
<name>A0A6N6M5L9_9FLAO</name>
<proteinExistence type="predicted"/>
<evidence type="ECO:0000313" key="4">
    <source>
        <dbReference type="EMBL" id="KAB1064909.1"/>
    </source>
</evidence>
<dbReference type="CDD" id="cd00130">
    <property type="entry name" value="PAS"/>
    <property type="match status" value="1"/>
</dbReference>
<dbReference type="InterPro" id="IPR000014">
    <property type="entry name" value="PAS"/>
</dbReference>
<dbReference type="EC" id="2.7.13.3" evidence="2"/>
<dbReference type="Gene3D" id="3.30.450.20">
    <property type="entry name" value="PAS domain"/>
    <property type="match status" value="1"/>
</dbReference>
<organism evidence="4 5">
    <name type="scientific">Salibacter halophilus</name>
    <dbReference type="NCBI Taxonomy" id="1803916"/>
    <lineage>
        <taxon>Bacteria</taxon>
        <taxon>Pseudomonadati</taxon>
        <taxon>Bacteroidota</taxon>
        <taxon>Flavobacteriia</taxon>
        <taxon>Flavobacteriales</taxon>
        <taxon>Salibacteraceae</taxon>
        <taxon>Salibacter</taxon>
    </lineage>
</organism>
<dbReference type="Pfam" id="PF01590">
    <property type="entry name" value="GAF"/>
    <property type="match status" value="1"/>
</dbReference>
<dbReference type="Proteomes" id="UP000435357">
    <property type="component" value="Unassembled WGS sequence"/>
</dbReference>
<dbReference type="GO" id="GO:0000155">
    <property type="term" value="F:phosphorelay sensor kinase activity"/>
    <property type="evidence" value="ECO:0007669"/>
    <property type="project" value="InterPro"/>
</dbReference>
<sequence>MNSRLEDVYSYELLDTPSEKELDEITELASIICDAPISLITILDDKRQWFKSNKGLDINETKIEDSFCRHTLHKPDEILVVNDALKDDHFIENKLVFENPNIRFYAGVPLVTKRNNVLGTLCIIDRKPREFSRDQERALKILAKKAMDKIESRKQIKNLTKTVDFNTDRLVKLTENLPIGIFEMIVSKSGDLKFSFLSEGMKKLHPESNLEDWLEDASIGFSLMHPEDVEGLREALVLSVKEEKNVYHEYRVKRDSGYDWHAIHGYPMRTENGDTIIYGSFTDITQHLEYEETLEQIAFDISHVLRRPVTTLLGLSELIESEHKLSFDKLNEYSGYIKTVTEELEKFTRRLEEIYSKKKHTINSRNNRA</sequence>
<keyword evidence="5" id="KW-1185">Reference proteome</keyword>
<reference evidence="4 5" key="1">
    <citation type="submission" date="2019-09" db="EMBL/GenBank/DDBJ databases">
        <title>Genomes of Cryomorphaceae.</title>
        <authorList>
            <person name="Bowman J.P."/>
        </authorList>
    </citation>
    <scope>NUCLEOTIDE SEQUENCE [LARGE SCALE GENOMIC DNA]</scope>
    <source>
        <strain evidence="4 5">KCTC 52047</strain>
    </source>
</reference>